<reference evidence="1" key="1">
    <citation type="submission" date="2020-09" db="EMBL/GenBank/DDBJ databases">
        <title>Whole genome shotgun sequence of Streptomyces xanthophaeus NBRC 12829.</title>
        <authorList>
            <person name="Komaki H."/>
            <person name="Tamura T."/>
        </authorList>
    </citation>
    <scope>NUCLEOTIDE SEQUENCE</scope>
    <source>
        <strain evidence="1">NBRC 12829</strain>
    </source>
</reference>
<evidence type="ECO:0000313" key="2">
    <source>
        <dbReference type="Proteomes" id="UP000600026"/>
    </source>
</evidence>
<dbReference type="EMBL" id="BNEE01000006">
    <property type="protein sequence ID" value="GHI84909.1"/>
    <property type="molecule type" value="Genomic_DNA"/>
</dbReference>
<keyword evidence="2" id="KW-1185">Reference proteome</keyword>
<gene>
    <name evidence="1" type="ORF">Sxan_22730</name>
</gene>
<organism evidence="1 2">
    <name type="scientific">Streptomyces xanthophaeus</name>
    <dbReference type="NCBI Taxonomy" id="67385"/>
    <lineage>
        <taxon>Bacteria</taxon>
        <taxon>Bacillati</taxon>
        <taxon>Actinomycetota</taxon>
        <taxon>Actinomycetes</taxon>
        <taxon>Kitasatosporales</taxon>
        <taxon>Streptomycetaceae</taxon>
        <taxon>Streptomyces</taxon>
    </lineage>
</organism>
<proteinExistence type="predicted"/>
<accession>A0A919H039</accession>
<dbReference type="AlphaFoldDB" id="A0A919H039"/>
<name>A0A919H039_9ACTN</name>
<protein>
    <submittedName>
        <fullName evidence="1">Uncharacterized protein</fullName>
    </submittedName>
</protein>
<evidence type="ECO:0000313" key="1">
    <source>
        <dbReference type="EMBL" id="GHI84909.1"/>
    </source>
</evidence>
<dbReference type="Proteomes" id="UP000600026">
    <property type="component" value="Unassembled WGS sequence"/>
</dbReference>
<sequence length="64" mass="7124">MHRANSGCARLVRQVVTRVFVGRPPQEPGQVDRFGVTFLHTVRVEQEAVARAQVHVLDLVGAVY</sequence>
<comment type="caution">
    <text evidence="1">The sequence shown here is derived from an EMBL/GenBank/DDBJ whole genome shotgun (WGS) entry which is preliminary data.</text>
</comment>